<protein>
    <recommendedName>
        <fullName evidence="1">STAS domain-containing protein</fullName>
    </recommendedName>
</protein>
<feature type="domain" description="STAS" evidence="1">
    <location>
        <begin position="1"/>
        <end position="76"/>
    </location>
</feature>
<dbReference type="EMBL" id="VSDQ01000729">
    <property type="protein sequence ID" value="TYA69948.1"/>
    <property type="molecule type" value="Genomic_DNA"/>
</dbReference>
<gene>
    <name evidence="2" type="ORF">FUA24_21905</name>
</gene>
<name>A0A5D0HEZ9_9FLAO</name>
<evidence type="ECO:0000259" key="1">
    <source>
        <dbReference type="PROSITE" id="PS50801"/>
    </source>
</evidence>
<keyword evidence="3" id="KW-1185">Reference proteome</keyword>
<dbReference type="OrthoDB" id="1163458at2"/>
<dbReference type="AlphaFoldDB" id="A0A5D0HEZ9"/>
<dbReference type="Pfam" id="PF01740">
    <property type="entry name" value="STAS"/>
    <property type="match status" value="1"/>
</dbReference>
<dbReference type="SUPFAM" id="SSF52091">
    <property type="entry name" value="SpoIIaa-like"/>
    <property type="match status" value="1"/>
</dbReference>
<proteinExistence type="predicted"/>
<reference evidence="2 3" key="1">
    <citation type="submission" date="2019-08" db="EMBL/GenBank/DDBJ databases">
        <title>Seonamhaeicola sediminis sp. nov., isolated from marine sediment.</title>
        <authorList>
            <person name="Cao W.R."/>
        </authorList>
    </citation>
    <scope>NUCLEOTIDE SEQUENCE [LARGE SCALE GENOMIC DNA]</scope>
    <source>
        <strain evidence="2 3">B011</strain>
    </source>
</reference>
<accession>A0A5D0HEZ9</accession>
<dbReference type="PROSITE" id="PS50801">
    <property type="entry name" value="STAS"/>
    <property type="match status" value="1"/>
</dbReference>
<dbReference type="Proteomes" id="UP000323930">
    <property type="component" value="Unassembled WGS sequence"/>
</dbReference>
<dbReference type="InterPro" id="IPR002645">
    <property type="entry name" value="STAS_dom"/>
</dbReference>
<dbReference type="InterPro" id="IPR036513">
    <property type="entry name" value="STAS_dom_sf"/>
</dbReference>
<evidence type="ECO:0000313" key="3">
    <source>
        <dbReference type="Proteomes" id="UP000323930"/>
    </source>
</evidence>
<dbReference type="Gene3D" id="3.30.750.24">
    <property type="entry name" value="STAS domain"/>
    <property type="match status" value="1"/>
</dbReference>
<organism evidence="2 3">
    <name type="scientific">Seonamhaeicola marinus</name>
    <dbReference type="NCBI Taxonomy" id="1912246"/>
    <lineage>
        <taxon>Bacteria</taxon>
        <taxon>Pseudomonadati</taxon>
        <taxon>Bacteroidota</taxon>
        <taxon>Flavobacteriia</taxon>
        <taxon>Flavobacteriales</taxon>
        <taxon>Flavobacteriaceae</taxon>
    </lineage>
</organism>
<sequence length="92" mass="10123">MSLIINNSSNFYELTGVLNHSNAANLEKALIKGLKRFDKVILSIEEVESIDRYGVEVITKIHETALSSSKSLSIVGYGCKDLYNHFKSSSAA</sequence>
<dbReference type="RefSeq" id="WP_148545220.1">
    <property type="nucleotide sequence ID" value="NZ_VSDQ01000729.1"/>
</dbReference>
<comment type="caution">
    <text evidence="2">The sequence shown here is derived from an EMBL/GenBank/DDBJ whole genome shotgun (WGS) entry which is preliminary data.</text>
</comment>
<evidence type="ECO:0000313" key="2">
    <source>
        <dbReference type="EMBL" id="TYA69948.1"/>
    </source>
</evidence>